<feature type="compositionally biased region" description="Polar residues" evidence="1">
    <location>
        <begin position="33"/>
        <end position="53"/>
    </location>
</feature>
<sequence length="85" mass="8874">MKISSAELLATVAIVTSAGVFQIRQHMEPPTGVTASTPESVRTAPSSCGTSRNGIIPASCEPAREQPPAEHALPLPQRGAARVWV</sequence>
<evidence type="ECO:0000313" key="2">
    <source>
        <dbReference type="EMBL" id="MDR6206446.1"/>
    </source>
</evidence>
<name>A0ABD5CNM1_9BURK</name>
<proteinExistence type="predicted"/>
<accession>A0ABD5CNM1</accession>
<evidence type="ECO:0000313" key="3">
    <source>
        <dbReference type="Proteomes" id="UP001245184"/>
    </source>
</evidence>
<comment type="caution">
    <text evidence="2">The sequence shown here is derived from an EMBL/GenBank/DDBJ whole genome shotgun (WGS) entry which is preliminary data.</text>
</comment>
<dbReference type="EMBL" id="JAVIZN010000002">
    <property type="protein sequence ID" value="MDR6206446.1"/>
    <property type="molecule type" value="Genomic_DNA"/>
</dbReference>
<dbReference type="Proteomes" id="UP001245184">
    <property type="component" value="Unassembled WGS sequence"/>
</dbReference>
<dbReference type="RefSeq" id="WP_006046963.1">
    <property type="nucleotide sequence ID" value="NZ_ATXV01000012.1"/>
</dbReference>
<evidence type="ECO:0000256" key="1">
    <source>
        <dbReference type="SAM" id="MobiDB-lite"/>
    </source>
</evidence>
<feature type="region of interest" description="Disordered" evidence="1">
    <location>
        <begin position="29"/>
        <end position="85"/>
    </location>
</feature>
<reference evidence="2 3" key="1">
    <citation type="submission" date="2023-08" db="EMBL/GenBank/DDBJ databases">
        <title>Genome sequencing of plant associated microbes to promote plant fitness in Sorghum bicolor and Oryza sativa.</title>
        <authorList>
            <person name="Coleman-Derr D."/>
        </authorList>
    </citation>
    <scope>NUCLEOTIDE SEQUENCE [LARGE SCALE GENOMIC DNA]</scope>
    <source>
        <strain evidence="2 3">SLBN-33</strain>
    </source>
</reference>
<organism evidence="2 3">
    <name type="scientific">Paraburkholderia graminis</name>
    <dbReference type="NCBI Taxonomy" id="60548"/>
    <lineage>
        <taxon>Bacteria</taxon>
        <taxon>Pseudomonadati</taxon>
        <taxon>Pseudomonadota</taxon>
        <taxon>Betaproteobacteria</taxon>
        <taxon>Burkholderiales</taxon>
        <taxon>Burkholderiaceae</taxon>
        <taxon>Paraburkholderia</taxon>
    </lineage>
</organism>
<gene>
    <name evidence="2" type="ORF">QF025_005166</name>
</gene>
<protein>
    <submittedName>
        <fullName evidence="2">Uncharacterized protein</fullName>
    </submittedName>
</protein>
<dbReference type="AlphaFoldDB" id="A0ABD5CNM1"/>